<dbReference type="Proteomes" id="UP000231134">
    <property type="component" value="Unassembled WGS sequence"/>
</dbReference>
<keyword evidence="4 7" id="KW-0808">Transferase</keyword>
<evidence type="ECO:0000256" key="4">
    <source>
        <dbReference type="ARBA" id="ARBA00022679"/>
    </source>
</evidence>
<dbReference type="Gene3D" id="3.90.1150.10">
    <property type="entry name" value="Aspartate Aminotransferase, domain 1"/>
    <property type="match status" value="1"/>
</dbReference>
<dbReference type="CDD" id="cd00609">
    <property type="entry name" value="AAT_like"/>
    <property type="match status" value="1"/>
</dbReference>
<dbReference type="OrthoDB" id="9804407at2"/>
<dbReference type="EMBL" id="PGEX01000001">
    <property type="protein sequence ID" value="PJJ42693.1"/>
    <property type="molecule type" value="Genomic_DNA"/>
</dbReference>
<dbReference type="GO" id="GO:0008483">
    <property type="term" value="F:transaminase activity"/>
    <property type="evidence" value="ECO:0007669"/>
    <property type="project" value="UniProtKB-KW"/>
</dbReference>
<dbReference type="SUPFAM" id="SSF53383">
    <property type="entry name" value="PLP-dependent transferases"/>
    <property type="match status" value="1"/>
</dbReference>
<proteinExistence type="inferred from homology"/>
<keyword evidence="3 7" id="KW-0032">Aminotransferase</keyword>
<gene>
    <name evidence="7" type="ORF">BGX16_2735</name>
</gene>
<dbReference type="InterPro" id="IPR050596">
    <property type="entry name" value="AspAT/PAT-like"/>
</dbReference>
<dbReference type="Pfam" id="PF00155">
    <property type="entry name" value="Aminotran_1_2"/>
    <property type="match status" value="1"/>
</dbReference>
<organism evidence="7 8">
    <name type="scientific">Hallerella succinigenes</name>
    <dbReference type="NCBI Taxonomy" id="1896222"/>
    <lineage>
        <taxon>Bacteria</taxon>
        <taxon>Pseudomonadati</taxon>
        <taxon>Fibrobacterota</taxon>
        <taxon>Fibrobacteria</taxon>
        <taxon>Fibrobacterales</taxon>
        <taxon>Fibrobacteraceae</taxon>
        <taxon>Hallerella</taxon>
    </lineage>
</organism>
<evidence type="ECO:0000256" key="1">
    <source>
        <dbReference type="ARBA" id="ARBA00001933"/>
    </source>
</evidence>
<feature type="domain" description="Aminotransferase class I/classII large" evidence="6">
    <location>
        <begin position="31"/>
        <end position="390"/>
    </location>
</feature>
<comment type="caution">
    <text evidence="7">The sequence shown here is derived from an EMBL/GenBank/DDBJ whole genome shotgun (WGS) entry which is preliminary data.</text>
</comment>
<sequence length="399" mass="43686">MKNLSERILNIAPSLTVAVDTLAKKLKAEGKDIVSLGAGEPDWDTPIDVRNAGKASIDQGKTRYSAPQGILEVREAVCEKFRSQNGLEYAPEQIIMTSGAKHAVFNSLLAIINPGDEVIIPEPYWVTYPELVKLLGGVPVIVHTKVDNDFQMSGEDLSKVISPKTKAVILNNPTNPTGTLYSEEVLASIAKVIAENDLYAISDEIYEHFSYSDSFQFKSLASFDGMYERTLVINGLSKSHCMTGWRIGYVAAPKEIAKLIAKAQGQTTHHPSNIAQYAAEEALKMPLDTVYKMRDEFRKRRDFLYGKFSAIPSVSLRVPGGAFYLFADISALFGKKTPAGKTISDSIEFCTYLLETVGLAIVPGSAFGREGYVRFSYAASMDTLAAAAERFEKGILALQ</sequence>
<comment type="cofactor">
    <cofactor evidence="1">
        <name>pyridoxal 5'-phosphate</name>
        <dbReference type="ChEBI" id="CHEBI:597326"/>
    </cofactor>
</comment>
<evidence type="ECO:0000313" key="8">
    <source>
        <dbReference type="Proteomes" id="UP000231134"/>
    </source>
</evidence>
<dbReference type="PRINTS" id="PR00753">
    <property type="entry name" value="ACCSYNTHASE"/>
</dbReference>
<dbReference type="InterPro" id="IPR004839">
    <property type="entry name" value="Aminotransferase_I/II_large"/>
</dbReference>
<dbReference type="PANTHER" id="PTHR46383">
    <property type="entry name" value="ASPARTATE AMINOTRANSFERASE"/>
    <property type="match status" value="1"/>
</dbReference>
<dbReference type="AlphaFoldDB" id="A0A2M9AAQ5"/>
<keyword evidence="5" id="KW-0663">Pyridoxal phosphate</keyword>
<name>A0A2M9AAQ5_9BACT</name>
<evidence type="ECO:0000256" key="5">
    <source>
        <dbReference type="ARBA" id="ARBA00022898"/>
    </source>
</evidence>
<dbReference type="GO" id="GO:0006520">
    <property type="term" value="P:amino acid metabolic process"/>
    <property type="evidence" value="ECO:0007669"/>
    <property type="project" value="InterPro"/>
</dbReference>
<keyword evidence="8" id="KW-1185">Reference proteome</keyword>
<reference evidence="7 8" key="1">
    <citation type="submission" date="2017-11" db="EMBL/GenBank/DDBJ databases">
        <title>Animal gut microbial communities from fecal samples from Wisconsin, USA.</title>
        <authorList>
            <person name="Neumann A."/>
        </authorList>
    </citation>
    <scope>NUCLEOTIDE SEQUENCE [LARGE SCALE GENOMIC DNA]</scope>
    <source>
        <strain evidence="7 8">UWS3</strain>
    </source>
</reference>
<dbReference type="FunFam" id="3.40.640.10:FF:000033">
    <property type="entry name" value="Aspartate aminotransferase"/>
    <property type="match status" value="1"/>
</dbReference>
<dbReference type="RefSeq" id="WP_100426539.1">
    <property type="nucleotide sequence ID" value="NZ_PGEX01000001.1"/>
</dbReference>
<dbReference type="InterPro" id="IPR015424">
    <property type="entry name" value="PyrdxlP-dep_Trfase"/>
</dbReference>
<accession>A0A2M9AAQ5</accession>
<dbReference type="GO" id="GO:0030170">
    <property type="term" value="F:pyridoxal phosphate binding"/>
    <property type="evidence" value="ECO:0007669"/>
    <property type="project" value="InterPro"/>
</dbReference>
<evidence type="ECO:0000256" key="3">
    <source>
        <dbReference type="ARBA" id="ARBA00022576"/>
    </source>
</evidence>
<dbReference type="PANTHER" id="PTHR46383:SF1">
    <property type="entry name" value="ASPARTATE AMINOTRANSFERASE"/>
    <property type="match status" value="1"/>
</dbReference>
<dbReference type="InterPro" id="IPR015422">
    <property type="entry name" value="PyrdxlP-dep_Trfase_small"/>
</dbReference>
<dbReference type="Gene3D" id="3.40.640.10">
    <property type="entry name" value="Type I PLP-dependent aspartate aminotransferase-like (Major domain)"/>
    <property type="match status" value="1"/>
</dbReference>
<evidence type="ECO:0000259" key="6">
    <source>
        <dbReference type="Pfam" id="PF00155"/>
    </source>
</evidence>
<dbReference type="InterPro" id="IPR015421">
    <property type="entry name" value="PyrdxlP-dep_Trfase_major"/>
</dbReference>
<evidence type="ECO:0000313" key="7">
    <source>
        <dbReference type="EMBL" id="PJJ42693.1"/>
    </source>
</evidence>
<protein>
    <submittedName>
        <fullName evidence="7">Aspartate aminotransferase</fullName>
    </submittedName>
</protein>
<evidence type="ECO:0000256" key="2">
    <source>
        <dbReference type="ARBA" id="ARBA00007441"/>
    </source>
</evidence>
<comment type="similarity">
    <text evidence="2">Belongs to the class-I pyridoxal-phosphate-dependent aminotransferase family.</text>
</comment>